<dbReference type="EC" id="2.3.1.225" evidence="8"/>
<sequence>MATPALQANPRRLYQVWKGNNVKFSLLHFWLLLTNLLNFPQRFFCGGRLIFGPDVASLLLSTLLIVGPAITFCCQIIIKLHEDEKSGESSDRPILWLSILMVAFFFTISDLVFLFMTSSIDPGIVPRNTGPTGTDESVNVNTPSMEWIDGRTPQLRLPRARTKDEIVNGFAVKVKYCETCMLYRPPRASHCSVCNNCVYKFDHHCPWVGQCIGQTTNENFRWRYDRKHNPYDKGFLRNFGDVFLSEIPPSMHDFRSWVTEETIQVEIYTPNIDADVISPTENMDIEISTEPAIDDNLPVPSIQQNFDFSSNDALDPSVYPVTQNPSFHAPTHSMESYDGENGMPTDETKGEEVGGPVKDESVIKHSCSNMVVTPVEDVDM</sequence>
<comment type="domain">
    <text evidence="8">The DHHC domain is required for palmitoyltransferase activity.</text>
</comment>
<evidence type="ECO:0000256" key="4">
    <source>
        <dbReference type="ARBA" id="ARBA00022692"/>
    </source>
</evidence>
<feature type="compositionally biased region" description="Basic and acidic residues" evidence="9">
    <location>
        <begin position="346"/>
        <end position="359"/>
    </location>
</feature>
<dbReference type="InterPro" id="IPR001594">
    <property type="entry name" value="Palmitoyltrfase_DHHC"/>
</dbReference>
<comment type="subcellular location">
    <subcellularLocation>
        <location evidence="1">Membrane</location>
        <topology evidence="1">Multi-pass membrane protein</topology>
    </subcellularLocation>
</comment>
<evidence type="ECO:0000256" key="6">
    <source>
        <dbReference type="ARBA" id="ARBA00023136"/>
    </source>
</evidence>
<gene>
    <name evidence="11" type="ORF">MUK42_12236</name>
</gene>
<evidence type="ECO:0000256" key="9">
    <source>
        <dbReference type="SAM" id="MobiDB-lite"/>
    </source>
</evidence>
<dbReference type="GO" id="GO:0016020">
    <property type="term" value="C:membrane"/>
    <property type="evidence" value="ECO:0007669"/>
    <property type="project" value="UniProtKB-SubCell"/>
</dbReference>
<evidence type="ECO:0000256" key="1">
    <source>
        <dbReference type="ARBA" id="ARBA00004141"/>
    </source>
</evidence>
<protein>
    <recommendedName>
        <fullName evidence="8">S-acyltransferase</fullName>
        <ecNumber evidence="8">2.3.1.225</ecNumber>
    </recommendedName>
    <alternativeName>
        <fullName evidence="8">Palmitoyltransferase</fullName>
    </alternativeName>
</protein>
<keyword evidence="6 8" id="KW-0472">Membrane</keyword>
<evidence type="ECO:0000256" key="7">
    <source>
        <dbReference type="ARBA" id="ARBA00023315"/>
    </source>
</evidence>
<evidence type="ECO:0000256" key="3">
    <source>
        <dbReference type="ARBA" id="ARBA00022679"/>
    </source>
</evidence>
<accession>A0A9E7KDR5</accession>
<dbReference type="PANTHER" id="PTHR22883">
    <property type="entry name" value="ZINC FINGER DHHC DOMAIN CONTAINING PROTEIN"/>
    <property type="match status" value="1"/>
</dbReference>
<dbReference type="GO" id="GO:0005794">
    <property type="term" value="C:Golgi apparatus"/>
    <property type="evidence" value="ECO:0007669"/>
    <property type="project" value="TreeGrafter"/>
</dbReference>
<comment type="similarity">
    <text evidence="2 8">Belongs to the DHHC palmitoyltransferase family.</text>
</comment>
<evidence type="ECO:0000313" key="12">
    <source>
        <dbReference type="Proteomes" id="UP001055439"/>
    </source>
</evidence>
<dbReference type="InterPro" id="IPR039859">
    <property type="entry name" value="PFA4/ZDH16/20/ERF2-like"/>
</dbReference>
<dbReference type="AlphaFoldDB" id="A0A9E7KDR5"/>
<dbReference type="Pfam" id="PF01529">
    <property type="entry name" value="DHHC"/>
    <property type="match status" value="1"/>
</dbReference>
<dbReference type="GO" id="GO:0005783">
    <property type="term" value="C:endoplasmic reticulum"/>
    <property type="evidence" value="ECO:0007669"/>
    <property type="project" value="TreeGrafter"/>
</dbReference>
<dbReference type="GO" id="GO:0019706">
    <property type="term" value="F:protein-cysteine S-palmitoyltransferase activity"/>
    <property type="evidence" value="ECO:0007669"/>
    <property type="project" value="UniProtKB-EC"/>
</dbReference>
<proteinExistence type="inferred from homology"/>
<evidence type="ECO:0000256" key="8">
    <source>
        <dbReference type="RuleBase" id="RU079119"/>
    </source>
</evidence>
<keyword evidence="7 8" id="KW-0012">Acyltransferase</keyword>
<feature type="region of interest" description="Disordered" evidence="9">
    <location>
        <begin position="313"/>
        <end position="359"/>
    </location>
</feature>
<keyword evidence="3 8" id="KW-0808">Transferase</keyword>
<keyword evidence="5 8" id="KW-1133">Transmembrane helix</keyword>
<dbReference type="PANTHER" id="PTHR22883:SF320">
    <property type="entry name" value="S-ACYLTRANSFERASE"/>
    <property type="match status" value="1"/>
</dbReference>
<feature type="transmembrane region" description="Helical" evidence="8">
    <location>
        <begin position="21"/>
        <end position="38"/>
    </location>
</feature>
<dbReference type="PROSITE" id="PS50216">
    <property type="entry name" value="DHHC"/>
    <property type="match status" value="1"/>
</dbReference>
<evidence type="ECO:0000313" key="11">
    <source>
        <dbReference type="EMBL" id="URE14242.1"/>
    </source>
</evidence>
<organism evidence="11 12">
    <name type="scientific">Musa troglodytarum</name>
    <name type="common">fe'i banana</name>
    <dbReference type="NCBI Taxonomy" id="320322"/>
    <lineage>
        <taxon>Eukaryota</taxon>
        <taxon>Viridiplantae</taxon>
        <taxon>Streptophyta</taxon>
        <taxon>Embryophyta</taxon>
        <taxon>Tracheophyta</taxon>
        <taxon>Spermatophyta</taxon>
        <taxon>Magnoliopsida</taxon>
        <taxon>Liliopsida</taxon>
        <taxon>Zingiberales</taxon>
        <taxon>Musaceae</taxon>
        <taxon>Musa</taxon>
    </lineage>
</organism>
<dbReference type="Proteomes" id="UP001055439">
    <property type="component" value="Chromosome 7"/>
</dbReference>
<feature type="transmembrane region" description="Helical" evidence="8">
    <location>
        <begin position="58"/>
        <end position="78"/>
    </location>
</feature>
<evidence type="ECO:0000256" key="2">
    <source>
        <dbReference type="ARBA" id="ARBA00008574"/>
    </source>
</evidence>
<evidence type="ECO:0000256" key="5">
    <source>
        <dbReference type="ARBA" id="ARBA00022989"/>
    </source>
</evidence>
<dbReference type="GO" id="GO:0006612">
    <property type="term" value="P:protein targeting to membrane"/>
    <property type="evidence" value="ECO:0007669"/>
    <property type="project" value="TreeGrafter"/>
</dbReference>
<reference evidence="11" key="1">
    <citation type="submission" date="2022-05" db="EMBL/GenBank/DDBJ databases">
        <title>The Musa troglodytarum L. genome provides insights into the mechanism of non-climacteric behaviour and enrichment of carotenoids.</title>
        <authorList>
            <person name="Wang J."/>
        </authorList>
    </citation>
    <scope>NUCLEOTIDE SEQUENCE</scope>
    <source>
        <tissue evidence="11">Leaf</tissue>
    </source>
</reference>
<comment type="catalytic activity">
    <reaction evidence="8">
        <text>L-cysteinyl-[protein] + hexadecanoyl-CoA = S-hexadecanoyl-L-cysteinyl-[protein] + CoA</text>
        <dbReference type="Rhea" id="RHEA:36683"/>
        <dbReference type="Rhea" id="RHEA-COMP:10131"/>
        <dbReference type="Rhea" id="RHEA-COMP:11032"/>
        <dbReference type="ChEBI" id="CHEBI:29950"/>
        <dbReference type="ChEBI" id="CHEBI:57287"/>
        <dbReference type="ChEBI" id="CHEBI:57379"/>
        <dbReference type="ChEBI" id="CHEBI:74151"/>
        <dbReference type="EC" id="2.3.1.225"/>
    </reaction>
</comment>
<keyword evidence="4 8" id="KW-0812">Transmembrane</keyword>
<feature type="transmembrane region" description="Helical" evidence="8">
    <location>
        <begin position="94"/>
        <end position="116"/>
    </location>
</feature>
<evidence type="ECO:0000259" key="10">
    <source>
        <dbReference type="Pfam" id="PF01529"/>
    </source>
</evidence>
<keyword evidence="12" id="KW-1185">Reference proteome</keyword>
<dbReference type="EMBL" id="CP097509">
    <property type="protein sequence ID" value="URE14242.1"/>
    <property type="molecule type" value="Genomic_DNA"/>
</dbReference>
<name>A0A9E7KDR5_9LILI</name>
<feature type="domain" description="Palmitoyltransferase DHHC" evidence="10">
    <location>
        <begin position="175"/>
        <end position="220"/>
    </location>
</feature>